<dbReference type="STRING" id="228230.RMCC_4111"/>
<dbReference type="Proteomes" id="UP000069443">
    <property type="component" value="Unassembled WGS sequence"/>
</dbReference>
<organism evidence="1 2">
    <name type="scientific">Mycolicibacterium canariasense</name>
    <name type="common">Mycobacterium canariasense</name>
    <dbReference type="NCBI Taxonomy" id="228230"/>
    <lineage>
        <taxon>Bacteria</taxon>
        <taxon>Bacillati</taxon>
        <taxon>Actinomycetota</taxon>
        <taxon>Actinomycetes</taxon>
        <taxon>Mycobacteriales</taxon>
        <taxon>Mycobacteriaceae</taxon>
        <taxon>Mycolicibacterium</taxon>
    </lineage>
</organism>
<comment type="caution">
    <text evidence="1">The sequence shown here is derived from an EMBL/GenBank/DDBJ whole genome shotgun (WGS) entry which is preliminary data.</text>
</comment>
<gene>
    <name evidence="1" type="ORF">RMCC_4111</name>
</gene>
<dbReference type="AlphaFoldDB" id="A0A124E2K8"/>
<reference evidence="2" key="2">
    <citation type="submission" date="2016-02" db="EMBL/GenBank/DDBJ databases">
        <title>Draft genome sequence of five rapidly growing Mycobacterium species.</title>
        <authorList>
            <person name="Katahira K."/>
            <person name="Gotou Y."/>
            <person name="Iida K."/>
            <person name="Ogura Y."/>
            <person name="Hayashi T."/>
        </authorList>
    </citation>
    <scope>NUCLEOTIDE SEQUENCE [LARGE SCALE GENOMIC DNA]</scope>
    <source>
        <strain evidence="2">JCM15298</strain>
    </source>
</reference>
<name>A0A124E2K8_MYCCR</name>
<sequence>MGAVSLLAMIHQPAAHADTPKFPDLSGYTPVNTQDYAIAFDNPGRQPTMTDYFLTPSGVVCVIDDGGAACFGNNLPSVPALEDPNSRVSYIDTQKGLYQSSNPGYVNGTTIRGQQIHTLPAAHSITVEGTVCGVSNSGTTACKDPQGRGFIVSPSWTGWLPKV</sequence>
<dbReference type="EMBL" id="BCSY01000069">
    <property type="protein sequence ID" value="GAS97145.1"/>
    <property type="molecule type" value="Genomic_DNA"/>
</dbReference>
<evidence type="ECO:0000313" key="1">
    <source>
        <dbReference type="EMBL" id="GAS97145.1"/>
    </source>
</evidence>
<keyword evidence="2" id="KW-1185">Reference proteome</keyword>
<protein>
    <submittedName>
        <fullName evidence="1">Uncharacterized protein</fullName>
    </submittedName>
</protein>
<accession>A0A124E2K8</accession>
<reference evidence="2" key="1">
    <citation type="journal article" date="2016" name="Genome Announc.">
        <title>Draft Genome Sequences of Five Rapidly Growing Mycobacterium Species, M. thermoresistibile, M. fortuitum subsp. acetamidolyticum, M. canariasense, M. brisbanense, and M. novocastrense.</title>
        <authorList>
            <person name="Katahira K."/>
            <person name="Ogura Y."/>
            <person name="Gotoh Y."/>
            <person name="Hayashi T."/>
        </authorList>
    </citation>
    <scope>NUCLEOTIDE SEQUENCE [LARGE SCALE GENOMIC DNA]</scope>
    <source>
        <strain evidence="2">JCM15298</strain>
    </source>
</reference>
<evidence type="ECO:0000313" key="2">
    <source>
        <dbReference type="Proteomes" id="UP000069443"/>
    </source>
</evidence>
<proteinExistence type="predicted"/>